<name>A0A0E9PKC1_ANGAN</name>
<reference evidence="1" key="2">
    <citation type="journal article" date="2015" name="Fish Shellfish Immunol.">
        <title>Early steps in the European eel (Anguilla anguilla)-Vibrio vulnificus interaction in the gills: Role of the RtxA13 toxin.</title>
        <authorList>
            <person name="Callol A."/>
            <person name="Pajuelo D."/>
            <person name="Ebbesson L."/>
            <person name="Teles M."/>
            <person name="MacKenzie S."/>
            <person name="Amaro C."/>
        </authorList>
    </citation>
    <scope>NUCLEOTIDE SEQUENCE</scope>
</reference>
<evidence type="ECO:0000313" key="1">
    <source>
        <dbReference type="EMBL" id="JAH04722.1"/>
    </source>
</evidence>
<sequence>MLFCRQLFAHKSCPSIILPKIWPSGSQYD</sequence>
<proteinExistence type="predicted"/>
<accession>A0A0E9PKC1</accession>
<dbReference type="AlphaFoldDB" id="A0A0E9PKC1"/>
<protein>
    <submittedName>
        <fullName evidence="1">Uncharacterized protein</fullName>
    </submittedName>
</protein>
<dbReference type="EMBL" id="GBXM01103855">
    <property type="protein sequence ID" value="JAH04722.1"/>
    <property type="molecule type" value="Transcribed_RNA"/>
</dbReference>
<organism evidence="1">
    <name type="scientific">Anguilla anguilla</name>
    <name type="common">European freshwater eel</name>
    <name type="synonym">Muraena anguilla</name>
    <dbReference type="NCBI Taxonomy" id="7936"/>
    <lineage>
        <taxon>Eukaryota</taxon>
        <taxon>Metazoa</taxon>
        <taxon>Chordata</taxon>
        <taxon>Craniata</taxon>
        <taxon>Vertebrata</taxon>
        <taxon>Euteleostomi</taxon>
        <taxon>Actinopterygii</taxon>
        <taxon>Neopterygii</taxon>
        <taxon>Teleostei</taxon>
        <taxon>Anguilliformes</taxon>
        <taxon>Anguillidae</taxon>
        <taxon>Anguilla</taxon>
    </lineage>
</organism>
<reference evidence="1" key="1">
    <citation type="submission" date="2014-11" db="EMBL/GenBank/DDBJ databases">
        <authorList>
            <person name="Amaro Gonzalez C."/>
        </authorList>
    </citation>
    <scope>NUCLEOTIDE SEQUENCE</scope>
</reference>